<protein>
    <recommendedName>
        <fullName evidence="3">Virion structural protein</fullName>
    </recommendedName>
</protein>
<proteinExistence type="predicted"/>
<gene>
    <name evidence="1" type="primary">243</name>
    <name evidence="1" type="ORF">AH04_243</name>
</gene>
<accession>A0AAE7X203</accession>
<reference evidence="1" key="1">
    <citation type="submission" date="2021-07" db="EMBL/GenBank/DDBJ databases">
        <authorList>
            <person name="Roth S.J."/>
            <person name="Krukonis G.P."/>
            <person name="Delesalle V.A."/>
        </authorList>
    </citation>
    <scope>NUCLEOTIDE SEQUENCE</scope>
</reference>
<evidence type="ECO:0000313" key="1">
    <source>
        <dbReference type="EMBL" id="QZA70716.1"/>
    </source>
</evidence>
<sequence>MSTNLYSCFAVINDLIINGSTSPLGELTNNTITYAKEPDYYNQSGVPITLVGFRGVSETSNYEKIPDAFIKPITDMTNWLYEQAKANKTTNSTQACLQLLKATYVADWTWTDVGVMVTNNAIWLPSSISFTLKVGTVTHDFKIWLANEYFAVEFPYREIYVVHPIPITDIDSLADKNFKQVLQLIQAQTTSKIEARVDALLGKDYPPYSARVVYSFDIYDLVNTPNKNTGDWTVIYYGNPNDAEEQTYEQIKECILSNSKYDETKWADVIPDLFNPLEFAIVPFWNKIGIQNETVAGSTFSPIFTYDGGTDLPMKYGALWDSSQIIKSLQVVPSLYKSAHMAFIGKPTNHNDLTLINQIFPDYQLIPSTDSQAGMMSKSTSQFIFDLEGMLAAGMTVTPDGMPPTGIQRVTKNGMLYITRRTSNVKISMITRYQFVKDGILTE</sequence>
<keyword evidence="2" id="KW-1185">Reference proteome</keyword>
<dbReference type="EMBL" id="MZ501267">
    <property type="protein sequence ID" value="QZA70716.1"/>
    <property type="molecule type" value="Genomic_DNA"/>
</dbReference>
<dbReference type="KEGG" id="vg:77944121"/>
<name>A0AAE7X203_9CAUD</name>
<evidence type="ECO:0008006" key="3">
    <source>
        <dbReference type="Google" id="ProtNLM"/>
    </source>
</evidence>
<dbReference type="GeneID" id="77944121"/>
<organism evidence="1 2">
    <name type="scientific">Erwinia phage AH04</name>
    <dbReference type="NCBI Taxonomy" id="2869569"/>
    <lineage>
        <taxon>Viruses</taxon>
        <taxon>Duplodnaviria</taxon>
        <taxon>Heunggongvirae</taxon>
        <taxon>Uroviricota</taxon>
        <taxon>Caudoviricetes</taxon>
        <taxon>Chimalliviridae</taxon>
        <taxon>Meadowvirus</taxon>
        <taxon>Meadowvirus AH04</taxon>
    </lineage>
</organism>
<evidence type="ECO:0000313" key="2">
    <source>
        <dbReference type="Proteomes" id="UP000827517"/>
    </source>
</evidence>
<dbReference type="Proteomes" id="UP000827517">
    <property type="component" value="Segment"/>
</dbReference>
<dbReference type="RefSeq" id="YP_010667997.1">
    <property type="nucleotide sequence ID" value="NC_070952.1"/>
</dbReference>